<feature type="domain" description="DUF1588" evidence="3">
    <location>
        <begin position="555"/>
        <end position="655"/>
    </location>
</feature>
<feature type="domain" description="DUF1592" evidence="4">
    <location>
        <begin position="409"/>
        <end position="536"/>
    </location>
</feature>
<dbReference type="AlphaFoldDB" id="A0A381ZC99"/>
<evidence type="ECO:0000259" key="2">
    <source>
        <dbReference type="Pfam" id="PF07626"/>
    </source>
</evidence>
<dbReference type="InterPro" id="IPR013036">
    <property type="entry name" value="DUF1587"/>
</dbReference>
<dbReference type="Pfam" id="PF07637">
    <property type="entry name" value="PSD5"/>
    <property type="match status" value="1"/>
</dbReference>
<accession>A0A381ZC99</accession>
<organism evidence="6">
    <name type="scientific">marine metagenome</name>
    <dbReference type="NCBI Taxonomy" id="408172"/>
    <lineage>
        <taxon>unclassified sequences</taxon>
        <taxon>metagenomes</taxon>
        <taxon>ecological metagenomes</taxon>
    </lineage>
</organism>
<dbReference type="InterPro" id="IPR013043">
    <property type="entry name" value="DUF1595"/>
</dbReference>
<dbReference type="Pfam" id="PF07627">
    <property type="entry name" value="PSCyt3"/>
    <property type="match status" value="1"/>
</dbReference>
<dbReference type="InterPro" id="IPR013039">
    <property type="entry name" value="DUF1588"/>
</dbReference>
<dbReference type="Pfam" id="PF07626">
    <property type="entry name" value="PSD3"/>
    <property type="match status" value="1"/>
</dbReference>
<dbReference type="Pfam" id="PF07631">
    <property type="entry name" value="PSD4"/>
    <property type="match status" value="1"/>
</dbReference>
<dbReference type="EMBL" id="UINC01020759">
    <property type="protein sequence ID" value="SVA86850.1"/>
    <property type="molecule type" value="Genomic_DNA"/>
</dbReference>
<proteinExistence type="predicted"/>
<name>A0A381ZC99_9ZZZZ</name>
<sequence>CHNDAMMTGNMSLNGFAVENASERAETAEKMVRKLRAGMMPPRGIPRPQGDTLQALVAALEENLDQAAAVNPNPGYRTFQRLNRVEYTNAVRDLLGIEIDVAVFLPLDTKSANFDNIADVQMPSSTAMEGYLRAAGHISRIALGDPEAEPNSTRYPLPKTLSQKGRVEGAPFGTRGGMSIIHNFPADGKYVFHIQPYPAVEGEVFGRTFGEEKIELSIDGERIALMTVDPWMSESEPTGLNMLTDSIYVRAGPKRVTAAFLKQFEGEVADLITPIDHTMADGQMGIGYGVTTMPHLQRLTILGPYEITGISDTPTRLGVFTCRPTSPGEARPCAEEIIGKLASKAYRRPLEDNDLRGLMTFYDREAGDAGRNFEAGIRSALQAILASPHFIFRTEEAPVDAMVGSSHRISDADLASRLAFFLWGAPPDGELLDLVSRNELSREGEIERQARRMLADPRARDALAKRFGSQWLRLQDLDKLSPDALSYPYFDKTLAESMTHETELLFSHIIQEDLGVMELLTSDYTFVNERLARHYGFPGVTGTDFQRVNYPDENRRGLLGHGSILAMTSHADRTSPVLRGKWVLEVLIGTPPPPPPPDVPAFEETDGAEDGRFLTVRERMEQHRANPVCMACHVVIDPIGLALENFDVTGAWRVRDEGNLINPVGELYDGTPLASPADLRNALLSRPEVFYRIFATNLMAYALGRRVEYYDMPTIRKITSNAASNDYRMSEFVLGVVQSPAFQTARWEEVVTDSSEGTY</sequence>
<feature type="domain" description="DUF1595" evidence="5">
    <location>
        <begin position="333"/>
        <end position="395"/>
    </location>
</feature>
<evidence type="ECO:0008006" key="7">
    <source>
        <dbReference type="Google" id="ProtNLM"/>
    </source>
</evidence>
<evidence type="ECO:0000259" key="3">
    <source>
        <dbReference type="Pfam" id="PF07627"/>
    </source>
</evidence>
<evidence type="ECO:0000259" key="4">
    <source>
        <dbReference type="Pfam" id="PF07631"/>
    </source>
</evidence>
<evidence type="ECO:0000313" key="6">
    <source>
        <dbReference type="EMBL" id="SVA86850.1"/>
    </source>
</evidence>
<dbReference type="InterPro" id="IPR013042">
    <property type="entry name" value="DUF1592"/>
</dbReference>
<feature type="non-terminal residue" evidence="6">
    <location>
        <position position="1"/>
    </location>
</feature>
<gene>
    <name evidence="6" type="ORF">METZ01_LOCUS139704</name>
</gene>
<evidence type="ECO:0000259" key="1">
    <source>
        <dbReference type="Pfam" id="PF07624"/>
    </source>
</evidence>
<evidence type="ECO:0000259" key="5">
    <source>
        <dbReference type="Pfam" id="PF07637"/>
    </source>
</evidence>
<dbReference type="Pfam" id="PF07624">
    <property type="entry name" value="PSD2"/>
    <property type="match status" value="1"/>
</dbReference>
<dbReference type="InterPro" id="IPR011478">
    <property type="entry name" value="DUF1585"/>
</dbReference>
<feature type="domain" description="DUF1585" evidence="1">
    <location>
        <begin position="669"/>
        <end position="742"/>
    </location>
</feature>
<reference evidence="6" key="1">
    <citation type="submission" date="2018-05" db="EMBL/GenBank/DDBJ databases">
        <authorList>
            <person name="Lanie J.A."/>
            <person name="Ng W.-L."/>
            <person name="Kazmierczak K.M."/>
            <person name="Andrzejewski T.M."/>
            <person name="Davidsen T.M."/>
            <person name="Wayne K.J."/>
            <person name="Tettelin H."/>
            <person name="Glass J.I."/>
            <person name="Rusch D."/>
            <person name="Podicherti R."/>
            <person name="Tsui H.-C.T."/>
            <person name="Winkler M.E."/>
        </authorList>
    </citation>
    <scope>NUCLEOTIDE SEQUENCE</scope>
</reference>
<feature type="domain" description="DUF1587" evidence="2">
    <location>
        <begin position="80"/>
        <end position="142"/>
    </location>
</feature>
<protein>
    <recommendedName>
        <fullName evidence="7">DUF1592 domain-containing protein</fullName>
    </recommendedName>
</protein>